<reference evidence="2" key="1">
    <citation type="journal article" date="2014" name="Genome Announc.">
        <title>Draft genome sequence of Colletotrichum sublineola, a destructive pathogen of cultivated sorghum.</title>
        <authorList>
            <person name="Baroncelli R."/>
            <person name="Sanz-Martin J.M."/>
            <person name="Rech G.E."/>
            <person name="Sukno S.A."/>
            <person name="Thon M.R."/>
        </authorList>
    </citation>
    <scope>NUCLEOTIDE SEQUENCE [LARGE SCALE GENOMIC DNA]</scope>
    <source>
        <strain evidence="2">TX430BB</strain>
    </source>
</reference>
<accession>A0A066X0V3</accession>
<keyword evidence="2" id="KW-1185">Reference proteome</keyword>
<sequence length="101" mass="10964">MVVRTSDGRLHLSIYDSIIIGGFRYPPKLRVPAWRPSAGHQDGQLCDGIPPTSPLPVACHDYGKDGLIGVYTSRDTNAPAESVCSATSSILQRPTSRLRMI</sequence>
<dbReference type="EMBL" id="JMSE01001323">
    <property type="protein sequence ID" value="KDN62587.1"/>
    <property type="molecule type" value="Genomic_DNA"/>
</dbReference>
<evidence type="ECO:0000313" key="1">
    <source>
        <dbReference type="EMBL" id="KDN62587.1"/>
    </source>
</evidence>
<organism evidence="1 2">
    <name type="scientific">Colletotrichum sublineola</name>
    <name type="common">Sorghum anthracnose fungus</name>
    <dbReference type="NCBI Taxonomy" id="1173701"/>
    <lineage>
        <taxon>Eukaryota</taxon>
        <taxon>Fungi</taxon>
        <taxon>Dikarya</taxon>
        <taxon>Ascomycota</taxon>
        <taxon>Pezizomycotina</taxon>
        <taxon>Sordariomycetes</taxon>
        <taxon>Hypocreomycetidae</taxon>
        <taxon>Glomerellales</taxon>
        <taxon>Glomerellaceae</taxon>
        <taxon>Colletotrichum</taxon>
        <taxon>Colletotrichum graminicola species complex</taxon>
    </lineage>
</organism>
<dbReference type="Proteomes" id="UP000027238">
    <property type="component" value="Unassembled WGS sequence"/>
</dbReference>
<name>A0A066X0V3_COLSU</name>
<gene>
    <name evidence="1" type="ORF">CSUB01_04611</name>
</gene>
<dbReference type="HOGENOM" id="CLU_2291542_0_0_1"/>
<evidence type="ECO:0000313" key="2">
    <source>
        <dbReference type="Proteomes" id="UP000027238"/>
    </source>
</evidence>
<dbReference type="AlphaFoldDB" id="A0A066X0V3"/>
<comment type="caution">
    <text evidence="1">The sequence shown here is derived from an EMBL/GenBank/DDBJ whole genome shotgun (WGS) entry which is preliminary data.</text>
</comment>
<protein>
    <submittedName>
        <fullName evidence="1">Putative anaphase-promoting complex component Cut20/Apc4</fullName>
    </submittedName>
</protein>
<proteinExistence type="predicted"/>